<dbReference type="EMBL" id="JAOQNS010000001">
    <property type="protein sequence ID" value="MCW2305865.1"/>
    <property type="molecule type" value="Genomic_DNA"/>
</dbReference>
<dbReference type="SUPFAM" id="SSF53383">
    <property type="entry name" value="PLP-dependent transferases"/>
    <property type="match status" value="1"/>
</dbReference>
<evidence type="ECO:0000259" key="8">
    <source>
        <dbReference type="Pfam" id="PF00155"/>
    </source>
</evidence>
<evidence type="ECO:0000256" key="5">
    <source>
        <dbReference type="ARBA" id="ARBA00022898"/>
    </source>
</evidence>
<accession>A0ABT3H654</accession>
<protein>
    <recommendedName>
        <fullName evidence="7">Aminotransferase</fullName>
        <ecNumber evidence="7">2.6.1.-</ecNumber>
    </recommendedName>
</protein>
<sequence>MPELASRVSNTRPSVTMALIRRAAELRAEGKQVTSLIAGEPDFNTPEHIRAAGIEAIKRGDTRYTAGDGTNELRAALVDKLRTENGLEYAPSEVTVANGTKPLLQAAFLALADPGDEIIVPAPYWVSYPDIVRLTGAVPVPVVCSQENGFLLQPEDLEAAITERTRAVLINTPNNPTGAVYDAELLRKLHDVLERHPAVTVVTDEIYEHLTYDGVTAPSPASVGEDAKARTIVINGFSKGYVMMGWRLGFAAGPAHLIKGMSSVLSHIAGSPNSISQAAAIEALRGDNSYQASNRDSYVDRRDLALSMVNQMPGLEAVRTSGSFFVFANCAGTLGRKTPSGETINSDEDFSRLAIDEAGVLVVPGSGFGLSPFLRLSYSVDLEDLRGALERLRQFCNRLS</sequence>
<dbReference type="Proteomes" id="UP001209755">
    <property type="component" value="Unassembled WGS sequence"/>
</dbReference>
<dbReference type="InterPro" id="IPR015421">
    <property type="entry name" value="PyrdxlP-dep_Trfase_major"/>
</dbReference>
<comment type="caution">
    <text evidence="9">The sequence shown here is derived from an EMBL/GenBank/DDBJ whole genome shotgun (WGS) entry which is preliminary data.</text>
</comment>
<dbReference type="InterPro" id="IPR015422">
    <property type="entry name" value="PyrdxlP-dep_Trfase_small"/>
</dbReference>
<keyword evidence="5" id="KW-0663">Pyridoxal phosphate</keyword>
<dbReference type="InterPro" id="IPR015424">
    <property type="entry name" value="PyrdxlP-dep_Trfase"/>
</dbReference>
<dbReference type="Gene3D" id="3.40.640.10">
    <property type="entry name" value="Type I PLP-dependent aspartate aminotransferase-like (Major domain)"/>
    <property type="match status" value="1"/>
</dbReference>
<organism evidence="9 10">
    <name type="scientific">Rhodobium gokarnense</name>
    <dbReference type="NCBI Taxonomy" id="364296"/>
    <lineage>
        <taxon>Bacteria</taxon>
        <taxon>Pseudomonadati</taxon>
        <taxon>Pseudomonadota</taxon>
        <taxon>Alphaproteobacteria</taxon>
        <taxon>Hyphomicrobiales</taxon>
        <taxon>Rhodobiaceae</taxon>
        <taxon>Rhodobium</taxon>
    </lineage>
</organism>
<comment type="similarity">
    <text evidence="2 7">Belongs to the class-I pyridoxal-phosphate-dependent aminotransferase family.</text>
</comment>
<evidence type="ECO:0000256" key="7">
    <source>
        <dbReference type="RuleBase" id="RU000481"/>
    </source>
</evidence>
<dbReference type="Gene3D" id="3.90.1150.10">
    <property type="entry name" value="Aspartate Aminotransferase, domain 1"/>
    <property type="match status" value="1"/>
</dbReference>
<comment type="catalytic activity">
    <reaction evidence="6">
        <text>L-aspartate + 2-oxoglutarate = oxaloacetate + L-glutamate</text>
        <dbReference type="Rhea" id="RHEA:21824"/>
        <dbReference type="ChEBI" id="CHEBI:16452"/>
        <dbReference type="ChEBI" id="CHEBI:16810"/>
        <dbReference type="ChEBI" id="CHEBI:29985"/>
        <dbReference type="ChEBI" id="CHEBI:29991"/>
        <dbReference type="EC" id="2.6.1.1"/>
    </reaction>
</comment>
<dbReference type="PANTHER" id="PTHR46383:SF1">
    <property type="entry name" value="ASPARTATE AMINOTRANSFERASE"/>
    <property type="match status" value="1"/>
</dbReference>
<name>A0ABT3H654_9HYPH</name>
<dbReference type="RefSeq" id="WP_264599546.1">
    <property type="nucleotide sequence ID" value="NZ_JAOQNS010000001.1"/>
</dbReference>
<dbReference type="PANTHER" id="PTHR46383">
    <property type="entry name" value="ASPARTATE AMINOTRANSFERASE"/>
    <property type="match status" value="1"/>
</dbReference>
<dbReference type="InterPro" id="IPR004838">
    <property type="entry name" value="NHTrfase_class1_PyrdxlP-BS"/>
</dbReference>
<dbReference type="GO" id="GO:0004069">
    <property type="term" value="F:L-aspartate:2-oxoglutarate aminotransferase activity"/>
    <property type="evidence" value="ECO:0007669"/>
    <property type="project" value="UniProtKB-EC"/>
</dbReference>
<dbReference type="Pfam" id="PF00155">
    <property type="entry name" value="Aminotran_1_2"/>
    <property type="match status" value="1"/>
</dbReference>
<evidence type="ECO:0000256" key="2">
    <source>
        <dbReference type="ARBA" id="ARBA00007441"/>
    </source>
</evidence>
<evidence type="ECO:0000256" key="4">
    <source>
        <dbReference type="ARBA" id="ARBA00022679"/>
    </source>
</evidence>
<dbReference type="PROSITE" id="PS00105">
    <property type="entry name" value="AA_TRANSFER_CLASS_1"/>
    <property type="match status" value="1"/>
</dbReference>
<evidence type="ECO:0000256" key="6">
    <source>
        <dbReference type="ARBA" id="ARBA00049185"/>
    </source>
</evidence>
<evidence type="ECO:0000256" key="3">
    <source>
        <dbReference type="ARBA" id="ARBA00022576"/>
    </source>
</evidence>
<feature type="domain" description="Aminotransferase class I/classII large" evidence="8">
    <location>
        <begin position="32"/>
        <end position="392"/>
    </location>
</feature>
<dbReference type="InterPro" id="IPR004839">
    <property type="entry name" value="Aminotransferase_I/II_large"/>
</dbReference>
<comment type="cofactor">
    <cofactor evidence="1 7">
        <name>pyridoxal 5'-phosphate</name>
        <dbReference type="ChEBI" id="CHEBI:597326"/>
    </cofactor>
</comment>
<proteinExistence type="inferred from homology"/>
<evidence type="ECO:0000256" key="1">
    <source>
        <dbReference type="ARBA" id="ARBA00001933"/>
    </source>
</evidence>
<keyword evidence="4 7" id="KW-0808">Transferase</keyword>
<keyword evidence="10" id="KW-1185">Reference proteome</keyword>
<keyword evidence="3 7" id="KW-0032">Aminotransferase</keyword>
<dbReference type="EC" id="2.6.1.-" evidence="7"/>
<dbReference type="CDD" id="cd00609">
    <property type="entry name" value="AAT_like"/>
    <property type="match status" value="1"/>
</dbReference>
<dbReference type="InterPro" id="IPR050596">
    <property type="entry name" value="AspAT/PAT-like"/>
</dbReference>
<reference evidence="10" key="1">
    <citation type="submission" date="2023-07" db="EMBL/GenBank/DDBJ databases">
        <title>Genome sequencing of Purple Non-Sulfur Bacteria from various extreme environments.</title>
        <authorList>
            <person name="Mayer M."/>
        </authorList>
    </citation>
    <scope>NUCLEOTIDE SEQUENCE [LARGE SCALE GENOMIC DNA]</scope>
    <source>
        <strain evidence="10">DSM 17935</strain>
    </source>
</reference>
<gene>
    <name evidence="9" type="ORF">M2319_000181</name>
</gene>
<evidence type="ECO:0000313" key="10">
    <source>
        <dbReference type="Proteomes" id="UP001209755"/>
    </source>
</evidence>
<evidence type="ECO:0000313" key="9">
    <source>
        <dbReference type="EMBL" id="MCW2305865.1"/>
    </source>
</evidence>